<keyword evidence="2" id="KW-0238">DNA-binding</keyword>
<dbReference type="EMBL" id="CP036274">
    <property type="protein sequence ID" value="QDU29392.1"/>
    <property type="molecule type" value="Genomic_DNA"/>
</dbReference>
<dbReference type="PRINTS" id="PR00035">
    <property type="entry name" value="HTHGNTR"/>
</dbReference>
<organism evidence="5 6">
    <name type="scientific">Anatilimnocola aggregata</name>
    <dbReference type="NCBI Taxonomy" id="2528021"/>
    <lineage>
        <taxon>Bacteria</taxon>
        <taxon>Pseudomonadati</taxon>
        <taxon>Planctomycetota</taxon>
        <taxon>Planctomycetia</taxon>
        <taxon>Pirellulales</taxon>
        <taxon>Pirellulaceae</taxon>
        <taxon>Anatilimnocola</taxon>
    </lineage>
</organism>
<gene>
    <name evidence="5" type="primary">lutR_4</name>
    <name evidence="5" type="ORF">ETAA8_45010</name>
</gene>
<dbReference type="InterPro" id="IPR000524">
    <property type="entry name" value="Tscrpt_reg_HTH_GntR"/>
</dbReference>
<evidence type="ECO:0000259" key="4">
    <source>
        <dbReference type="PROSITE" id="PS50949"/>
    </source>
</evidence>
<evidence type="ECO:0000256" key="1">
    <source>
        <dbReference type="ARBA" id="ARBA00023015"/>
    </source>
</evidence>
<keyword evidence="3" id="KW-0804">Transcription</keyword>
<evidence type="ECO:0000256" key="2">
    <source>
        <dbReference type="ARBA" id="ARBA00023125"/>
    </source>
</evidence>
<accession>A0A517YGR7</accession>
<dbReference type="InterPro" id="IPR008920">
    <property type="entry name" value="TF_FadR/GntR_C"/>
</dbReference>
<dbReference type="Pfam" id="PF07729">
    <property type="entry name" value="FCD"/>
    <property type="match status" value="1"/>
</dbReference>
<dbReference type="InterPro" id="IPR036390">
    <property type="entry name" value="WH_DNA-bd_sf"/>
</dbReference>
<feature type="domain" description="HTH gntR-type" evidence="4">
    <location>
        <begin position="14"/>
        <end position="82"/>
    </location>
</feature>
<dbReference type="PROSITE" id="PS50949">
    <property type="entry name" value="HTH_GNTR"/>
    <property type="match status" value="1"/>
</dbReference>
<sequence>MPATTDARELFGLTNRVDEVVQRLREQIVGGKLAAGESLPSEGDLATTLRVSRTVIREAMRILCTQGLVEISQGRRPRVKSADPQAAIISLDALLSRGSGSLQHLTEVRQPLEIEIAGLAAERASDVQLQAISATNEQLAAAATLEECIEADINFHRALAAATNNPLFVLLLETVAQLLRESRRRTLTQSGTKLALEEHLRIFETIKARDPVAARAAMRQHIRLIERDLAAGQTPKLP</sequence>
<dbReference type="PANTHER" id="PTHR43537:SF5">
    <property type="entry name" value="UXU OPERON TRANSCRIPTIONAL REGULATOR"/>
    <property type="match status" value="1"/>
</dbReference>
<keyword evidence="1" id="KW-0805">Transcription regulation</keyword>
<reference evidence="5 6" key="1">
    <citation type="submission" date="2019-02" db="EMBL/GenBank/DDBJ databases">
        <title>Deep-cultivation of Planctomycetes and their phenomic and genomic characterization uncovers novel biology.</title>
        <authorList>
            <person name="Wiegand S."/>
            <person name="Jogler M."/>
            <person name="Boedeker C."/>
            <person name="Pinto D."/>
            <person name="Vollmers J."/>
            <person name="Rivas-Marin E."/>
            <person name="Kohn T."/>
            <person name="Peeters S.H."/>
            <person name="Heuer A."/>
            <person name="Rast P."/>
            <person name="Oberbeckmann S."/>
            <person name="Bunk B."/>
            <person name="Jeske O."/>
            <person name="Meyerdierks A."/>
            <person name="Storesund J.E."/>
            <person name="Kallscheuer N."/>
            <person name="Luecker S."/>
            <person name="Lage O.M."/>
            <person name="Pohl T."/>
            <person name="Merkel B.J."/>
            <person name="Hornburger P."/>
            <person name="Mueller R.-W."/>
            <person name="Bruemmer F."/>
            <person name="Labrenz M."/>
            <person name="Spormann A.M."/>
            <person name="Op den Camp H."/>
            <person name="Overmann J."/>
            <person name="Amann R."/>
            <person name="Jetten M.S.M."/>
            <person name="Mascher T."/>
            <person name="Medema M.H."/>
            <person name="Devos D.P."/>
            <person name="Kaster A.-K."/>
            <person name="Ovreas L."/>
            <person name="Rohde M."/>
            <person name="Galperin M.Y."/>
            <person name="Jogler C."/>
        </authorList>
    </citation>
    <scope>NUCLEOTIDE SEQUENCE [LARGE SCALE GENOMIC DNA]</scope>
    <source>
        <strain evidence="5 6">ETA_A8</strain>
    </source>
</reference>
<dbReference type="InterPro" id="IPR036388">
    <property type="entry name" value="WH-like_DNA-bd_sf"/>
</dbReference>
<dbReference type="PANTHER" id="PTHR43537">
    <property type="entry name" value="TRANSCRIPTIONAL REGULATOR, GNTR FAMILY"/>
    <property type="match status" value="1"/>
</dbReference>
<dbReference type="OrthoDB" id="261145at2"/>
<dbReference type="Gene3D" id="1.10.10.10">
    <property type="entry name" value="Winged helix-like DNA-binding domain superfamily/Winged helix DNA-binding domain"/>
    <property type="match status" value="1"/>
</dbReference>
<dbReference type="InterPro" id="IPR011711">
    <property type="entry name" value="GntR_C"/>
</dbReference>
<dbReference type="CDD" id="cd07377">
    <property type="entry name" value="WHTH_GntR"/>
    <property type="match status" value="1"/>
</dbReference>
<proteinExistence type="predicted"/>
<dbReference type="GO" id="GO:0003677">
    <property type="term" value="F:DNA binding"/>
    <property type="evidence" value="ECO:0007669"/>
    <property type="project" value="UniProtKB-KW"/>
</dbReference>
<dbReference type="Gene3D" id="1.20.120.530">
    <property type="entry name" value="GntR ligand-binding domain-like"/>
    <property type="match status" value="1"/>
</dbReference>
<dbReference type="AlphaFoldDB" id="A0A517YGR7"/>
<dbReference type="SUPFAM" id="SSF48008">
    <property type="entry name" value="GntR ligand-binding domain-like"/>
    <property type="match status" value="1"/>
</dbReference>
<keyword evidence="6" id="KW-1185">Reference proteome</keyword>
<dbReference type="Proteomes" id="UP000315017">
    <property type="component" value="Chromosome"/>
</dbReference>
<evidence type="ECO:0000313" key="5">
    <source>
        <dbReference type="EMBL" id="QDU29392.1"/>
    </source>
</evidence>
<dbReference type="KEGG" id="aagg:ETAA8_45010"/>
<dbReference type="SUPFAM" id="SSF46785">
    <property type="entry name" value="Winged helix' DNA-binding domain"/>
    <property type="match status" value="1"/>
</dbReference>
<name>A0A517YGR7_9BACT</name>
<evidence type="ECO:0000256" key="3">
    <source>
        <dbReference type="ARBA" id="ARBA00023163"/>
    </source>
</evidence>
<dbReference type="Pfam" id="PF00392">
    <property type="entry name" value="GntR"/>
    <property type="match status" value="1"/>
</dbReference>
<evidence type="ECO:0000313" key="6">
    <source>
        <dbReference type="Proteomes" id="UP000315017"/>
    </source>
</evidence>
<dbReference type="GO" id="GO:0003700">
    <property type="term" value="F:DNA-binding transcription factor activity"/>
    <property type="evidence" value="ECO:0007669"/>
    <property type="project" value="InterPro"/>
</dbReference>
<dbReference type="SMART" id="SM00895">
    <property type="entry name" value="FCD"/>
    <property type="match status" value="1"/>
</dbReference>
<protein>
    <submittedName>
        <fullName evidence="5">HTH-type transcriptional regulator LutR</fullName>
    </submittedName>
</protein>
<dbReference type="SMART" id="SM00345">
    <property type="entry name" value="HTH_GNTR"/>
    <property type="match status" value="1"/>
</dbReference>
<dbReference type="RefSeq" id="WP_145093126.1">
    <property type="nucleotide sequence ID" value="NZ_CP036274.1"/>
</dbReference>